<name>A0A840IUI6_9PSEU</name>
<keyword evidence="3 5" id="KW-0560">Oxidoreductase</keyword>
<evidence type="ECO:0000313" key="5">
    <source>
        <dbReference type="EMBL" id="MBB4686136.1"/>
    </source>
</evidence>
<dbReference type="InterPro" id="IPR047110">
    <property type="entry name" value="GABD/Sad-like"/>
</dbReference>
<gene>
    <name evidence="5" type="ORF">BJY18_003621</name>
</gene>
<dbReference type="GO" id="GO:0004030">
    <property type="term" value="F:aldehyde dehydrogenase [NAD(P)+] activity"/>
    <property type="evidence" value="ECO:0007669"/>
    <property type="project" value="InterPro"/>
</dbReference>
<feature type="domain" description="Aldehyde dehydrogenase" evidence="4">
    <location>
        <begin position="3"/>
        <end position="451"/>
    </location>
</feature>
<dbReference type="EC" id="1.2.1.20" evidence="5"/>
<dbReference type="Pfam" id="PF00171">
    <property type="entry name" value="Aldedh"/>
    <property type="match status" value="1"/>
</dbReference>
<evidence type="ECO:0000256" key="1">
    <source>
        <dbReference type="ARBA" id="ARBA00009986"/>
    </source>
</evidence>
<dbReference type="GO" id="GO:0004777">
    <property type="term" value="F:succinate-semialdehyde dehydrogenase (NAD+) activity"/>
    <property type="evidence" value="ECO:0007669"/>
    <property type="project" value="TreeGrafter"/>
</dbReference>
<dbReference type="PANTHER" id="PTHR43217:SF1">
    <property type="entry name" value="SUCCINATE SEMIALDEHYDE DEHYDROGENASE [NAD(P)+] SAD"/>
    <property type="match status" value="1"/>
</dbReference>
<comment type="similarity">
    <text evidence="1">Belongs to the aldehyde dehydrogenase family.</text>
</comment>
<dbReference type="InterPro" id="IPR015590">
    <property type="entry name" value="Aldehyde_DH_dom"/>
</dbReference>
<dbReference type="FunFam" id="3.40.605.10:FF:000012">
    <property type="entry name" value="NAD-dependent succinate-semialdehyde dehydrogenase"/>
    <property type="match status" value="1"/>
</dbReference>
<dbReference type="GO" id="GO:0102810">
    <property type="term" value="F:glutarate-semialdehyde dehydrogenase (NADP+) activity"/>
    <property type="evidence" value="ECO:0007669"/>
    <property type="project" value="UniProtKB-EC"/>
</dbReference>
<dbReference type="PANTHER" id="PTHR43217">
    <property type="entry name" value="SUCCINATE SEMIALDEHYDE DEHYDROGENASE [NAD(P)+] SAD"/>
    <property type="match status" value="1"/>
</dbReference>
<evidence type="ECO:0000256" key="2">
    <source>
        <dbReference type="ARBA" id="ARBA00022857"/>
    </source>
</evidence>
<reference evidence="5 6" key="1">
    <citation type="submission" date="2020-08" db="EMBL/GenBank/DDBJ databases">
        <title>Sequencing the genomes of 1000 actinobacteria strains.</title>
        <authorList>
            <person name="Klenk H.-P."/>
        </authorList>
    </citation>
    <scope>NUCLEOTIDE SEQUENCE [LARGE SCALE GENOMIC DNA]</scope>
    <source>
        <strain evidence="5 6">DSM 45859</strain>
    </source>
</reference>
<dbReference type="RefSeq" id="WP_184781057.1">
    <property type="nucleotide sequence ID" value="NZ_JACHMG010000001.1"/>
</dbReference>
<dbReference type="Gene3D" id="3.40.309.10">
    <property type="entry name" value="Aldehyde Dehydrogenase, Chain A, domain 2"/>
    <property type="match status" value="1"/>
</dbReference>
<evidence type="ECO:0000313" key="6">
    <source>
        <dbReference type="Proteomes" id="UP000581769"/>
    </source>
</evidence>
<keyword evidence="6" id="KW-1185">Reference proteome</keyword>
<evidence type="ECO:0000256" key="3">
    <source>
        <dbReference type="ARBA" id="ARBA00023002"/>
    </source>
</evidence>
<dbReference type="EMBL" id="JACHMG010000001">
    <property type="protein sequence ID" value="MBB4686136.1"/>
    <property type="molecule type" value="Genomic_DNA"/>
</dbReference>
<dbReference type="Gene3D" id="3.40.605.10">
    <property type="entry name" value="Aldehyde Dehydrogenase, Chain A, domain 1"/>
    <property type="match status" value="1"/>
</dbReference>
<proteinExistence type="inferred from homology"/>
<keyword evidence="2" id="KW-0521">NADP</keyword>
<dbReference type="EC" id="1.2.1.79" evidence="5"/>
<evidence type="ECO:0000259" key="4">
    <source>
        <dbReference type="Pfam" id="PF00171"/>
    </source>
</evidence>
<dbReference type="CDD" id="cd07100">
    <property type="entry name" value="ALDH_SSADH1_GabD1"/>
    <property type="match status" value="1"/>
</dbReference>
<dbReference type="EC" id="1.2.1.16" evidence="5"/>
<dbReference type="Proteomes" id="UP000581769">
    <property type="component" value="Unassembled WGS sequence"/>
</dbReference>
<organism evidence="5 6">
    <name type="scientific">Amycolatopsis jiangsuensis</name>
    <dbReference type="NCBI Taxonomy" id="1181879"/>
    <lineage>
        <taxon>Bacteria</taxon>
        <taxon>Bacillati</taxon>
        <taxon>Actinomycetota</taxon>
        <taxon>Actinomycetes</taxon>
        <taxon>Pseudonocardiales</taxon>
        <taxon>Pseudonocardiaceae</taxon>
        <taxon>Amycolatopsis</taxon>
    </lineage>
</organism>
<dbReference type="SUPFAM" id="SSF53720">
    <property type="entry name" value="ALDH-like"/>
    <property type="match status" value="1"/>
</dbReference>
<dbReference type="GO" id="GO:0036243">
    <property type="term" value="F:succinate-semialdehyde dehydrogenase (NADP+) activity"/>
    <property type="evidence" value="ECO:0007669"/>
    <property type="project" value="UniProtKB-EC"/>
</dbReference>
<sequence>MAIATVNPATGERVREFDALTDDQLEHKVALAAEAFRSYRRTTFSERAELLGRAARILDDEADGLGRTATLEMGKTVSAAVAEVRKSAAGCRWYAEHAGEMLADQPWPVDGARVFTRYQPLGPVLAVMPWNFPYWQVFRFAAPALMAGNVGLLKHASNVPQVALAIEDVFRRAGFPEGVFQSLLIPSSAVEGLLDDERVRAATLTGSEPAGRQVAAAAGRNIKPSVLELGGSDAFIVLPSADLDKAVDAGVQSRTLNNGQSCINAKRFIVHADVAEEFARRLTERMQSLTVGDPTKDETDLGPLSSADAVETLHQQVTDTVQAGATLRTGGEPLDGPGFFYPPTVLTDIPDGSPGHHEEFFGPVALLWRAADLDDAIRIANDSPFGLGGSAWTTDPAEQERLVTEVETGMLYLNEFTQSTPEVPFGGVKNSGYGRELAAFGPRAFVNAKTVWLA</sequence>
<dbReference type="AlphaFoldDB" id="A0A840IUI6"/>
<dbReference type="InterPro" id="IPR016162">
    <property type="entry name" value="Ald_DH_N"/>
</dbReference>
<dbReference type="InterPro" id="IPR044148">
    <property type="entry name" value="ALDH_GabD1-like"/>
</dbReference>
<dbReference type="InterPro" id="IPR016161">
    <property type="entry name" value="Ald_DH/histidinol_DH"/>
</dbReference>
<comment type="caution">
    <text evidence="5">The sequence shown here is derived from an EMBL/GenBank/DDBJ whole genome shotgun (WGS) entry which is preliminary data.</text>
</comment>
<dbReference type="InterPro" id="IPR016163">
    <property type="entry name" value="Ald_DH_C"/>
</dbReference>
<protein>
    <submittedName>
        <fullName evidence="5">Succinate-semialdehyde dehydrogenase/glutarate-semialdehyde dehydrogenase</fullName>
        <ecNumber evidence="5">1.2.1.16</ecNumber>
        <ecNumber evidence="5">1.2.1.20</ecNumber>
        <ecNumber evidence="5">1.2.1.79</ecNumber>
    </submittedName>
</protein>
<dbReference type="FunFam" id="3.40.309.10:FF:000009">
    <property type="entry name" value="Aldehyde dehydrogenase A"/>
    <property type="match status" value="1"/>
</dbReference>
<accession>A0A840IUI6</accession>